<evidence type="ECO:0000256" key="7">
    <source>
        <dbReference type="SAM" id="SignalP"/>
    </source>
</evidence>
<keyword evidence="5" id="KW-0862">Zinc</keyword>
<dbReference type="PANTHER" id="PTHR42953">
    <property type="entry name" value="HIGH-AFFINITY ZINC UPTAKE SYSTEM PROTEIN ZNUA-RELATED"/>
    <property type="match status" value="1"/>
</dbReference>
<keyword evidence="3" id="KW-0813">Transport</keyword>
<organism evidence="8 9">
    <name type="scientific">Frigidibacter mobilis</name>
    <dbReference type="NCBI Taxonomy" id="1335048"/>
    <lineage>
        <taxon>Bacteria</taxon>
        <taxon>Pseudomonadati</taxon>
        <taxon>Pseudomonadota</taxon>
        <taxon>Alphaproteobacteria</taxon>
        <taxon>Rhodobacterales</taxon>
        <taxon>Paracoccaceae</taxon>
        <taxon>Frigidibacter</taxon>
    </lineage>
</organism>
<keyword evidence="5" id="KW-0406">Ion transport</keyword>
<accession>A0A159YZC0</accession>
<dbReference type="Proteomes" id="UP000076128">
    <property type="component" value="Chromosome"/>
</dbReference>
<dbReference type="SUPFAM" id="SSF53807">
    <property type="entry name" value="Helical backbone' metal receptor"/>
    <property type="match status" value="1"/>
</dbReference>
<proteinExistence type="inferred from homology"/>
<dbReference type="KEGG" id="daa:AKL17_0571"/>
<feature type="compositionally biased region" description="Basic and acidic residues" evidence="6">
    <location>
        <begin position="120"/>
        <end position="196"/>
    </location>
</feature>
<keyword evidence="4 7" id="KW-0732">Signal</keyword>
<dbReference type="InterPro" id="IPR050492">
    <property type="entry name" value="Bact_metal-bind_prot9"/>
</dbReference>
<feature type="chain" id="PRO_5007811406" description="High-affinity zinc uptake system protein ZnuA" evidence="7">
    <location>
        <begin position="25"/>
        <end position="366"/>
    </location>
</feature>
<evidence type="ECO:0000256" key="6">
    <source>
        <dbReference type="SAM" id="MobiDB-lite"/>
    </source>
</evidence>
<sequence length="366" mass="38431">MRRLVALTLSAAPACLLLAGAARAEVPAVVTDIPAVQSLVAQVMGELGTPAILLGQGGNAHSYQMKPSQARALQDAELIFWIGPEMTPWLDRAIEGVALSGKQVALLQAEGTFRQNYGDGAHDHEGEEHAGHDHDEHGHDEHGHDDHAGHDHDDHDHAHDDHADHDHGHDDHAHDDHDDHAGHDHDDHEGHSHTGTDPHAWLDPANAQVWLGVIAAELAAADPGNAATYSANAKAASKAVAALDAQIAATLAPVQGKPFVVFHDAYGYFAGHYGLDVAGTISLGDAAAPGAERLTEIRHLLEEEGAVCIFPEVQHNPKQVETLVEGTPVKLGGALDPAGTGLTYGPGLYAALLTTMAETLAGCLAE</sequence>
<evidence type="ECO:0000256" key="3">
    <source>
        <dbReference type="ARBA" id="ARBA00022448"/>
    </source>
</evidence>
<dbReference type="Gene3D" id="3.40.50.1980">
    <property type="entry name" value="Nitrogenase molybdenum iron protein domain"/>
    <property type="match status" value="3"/>
</dbReference>
<dbReference type="OrthoDB" id="7346865at2"/>
<reference evidence="8 9" key="1">
    <citation type="submission" date="2015-09" db="EMBL/GenBank/DDBJ databases">
        <title>Complete genome sequence of Defluviimonas alba cai42t isolated from an oilfield in Xinjiang.</title>
        <authorList>
            <person name="Geng S."/>
            <person name="Pan X."/>
            <person name="Wu X."/>
        </authorList>
    </citation>
    <scope>NUCLEOTIDE SEQUENCE [LARGE SCALE GENOMIC DNA]</scope>
    <source>
        <strain evidence="9">cai42</strain>
    </source>
</reference>
<comment type="similarity">
    <text evidence="1">Belongs to the bacterial solute-binding protein 9 family.</text>
</comment>
<gene>
    <name evidence="8" type="ORF">AKL17_0571</name>
</gene>
<keyword evidence="5" id="KW-0864">Zinc transport</keyword>
<dbReference type="PANTHER" id="PTHR42953:SF3">
    <property type="entry name" value="HIGH-AFFINITY ZINC UPTAKE SYSTEM PROTEIN ZNUA"/>
    <property type="match status" value="1"/>
</dbReference>
<dbReference type="PATRIC" id="fig|1335048.3.peg.591"/>
<dbReference type="EMBL" id="CP012661">
    <property type="protein sequence ID" value="AMY67831.1"/>
    <property type="molecule type" value="Genomic_DNA"/>
</dbReference>
<evidence type="ECO:0000256" key="2">
    <source>
        <dbReference type="ARBA" id="ARBA00015915"/>
    </source>
</evidence>
<feature type="signal peptide" evidence="7">
    <location>
        <begin position="1"/>
        <end position="24"/>
    </location>
</feature>
<dbReference type="RefSeq" id="WP_066809546.1">
    <property type="nucleotide sequence ID" value="NZ_CP012661.1"/>
</dbReference>
<protein>
    <recommendedName>
        <fullName evidence="2">High-affinity zinc uptake system protein ZnuA</fullName>
    </recommendedName>
</protein>
<keyword evidence="9" id="KW-1185">Reference proteome</keyword>
<dbReference type="GO" id="GO:0006829">
    <property type="term" value="P:zinc ion transport"/>
    <property type="evidence" value="ECO:0007669"/>
    <property type="project" value="UniProtKB-KW"/>
</dbReference>
<evidence type="ECO:0000256" key="1">
    <source>
        <dbReference type="ARBA" id="ARBA00011028"/>
    </source>
</evidence>
<evidence type="ECO:0000313" key="8">
    <source>
        <dbReference type="EMBL" id="AMY67831.1"/>
    </source>
</evidence>
<dbReference type="Pfam" id="PF01297">
    <property type="entry name" value="ZnuA"/>
    <property type="match status" value="1"/>
</dbReference>
<evidence type="ECO:0000313" key="9">
    <source>
        <dbReference type="Proteomes" id="UP000076128"/>
    </source>
</evidence>
<dbReference type="STRING" id="1335048.AKL17_0571"/>
<evidence type="ECO:0000256" key="5">
    <source>
        <dbReference type="ARBA" id="ARBA00022906"/>
    </source>
</evidence>
<name>A0A159YZC0_9RHOB</name>
<dbReference type="AlphaFoldDB" id="A0A159YZC0"/>
<dbReference type="InterPro" id="IPR006127">
    <property type="entry name" value="ZnuA-like"/>
</dbReference>
<feature type="region of interest" description="Disordered" evidence="6">
    <location>
        <begin position="115"/>
        <end position="201"/>
    </location>
</feature>
<dbReference type="GO" id="GO:0046872">
    <property type="term" value="F:metal ion binding"/>
    <property type="evidence" value="ECO:0007669"/>
    <property type="project" value="InterPro"/>
</dbReference>
<evidence type="ECO:0000256" key="4">
    <source>
        <dbReference type="ARBA" id="ARBA00022729"/>
    </source>
</evidence>